<accession>A0AAD7XN35</accession>
<evidence type="ECO:0000313" key="2">
    <source>
        <dbReference type="EMBL" id="KAJ8613349.1"/>
    </source>
</evidence>
<reference evidence="2" key="1">
    <citation type="submission" date="2023-01" db="EMBL/GenBank/DDBJ databases">
        <title>Metagenome sequencing of chrysophaentin producing Chrysophaeum taylorii.</title>
        <authorList>
            <person name="Davison J."/>
            <person name="Bewley C."/>
        </authorList>
    </citation>
    <scope>NUCLEOTIDE SEQUENCE</scope>
    <source>
        <strain evidence="2">NIES-1699</strain>
    </source>
</reference>
<protein>
    <submittedName>
        <fullName evidence="2">Uncharacterized protein</fullName>
    </submittedName>
</protein>
<comment type="caution">
    <text evidence="2">The sequence shown here is derived from an EMBL/GenBank/DDBJ whole genome shotgun (WGS) entry which is preliminary data.</text>
</comment>
<evidence type="ECO:0000256" key="1">
    <source>
        <dbReference type="SAM" id="MobiDB-lite"/>
    </source>
</evidence>
<evidence type="ECO:0000313" key="3">
    <source>
        <dbReference type="Proteomes" id="UP001230188"/>
    </source>
</evidence>
<keyword evidence="3" id="KW-1185">Reference proteome</keyword>
<proteinExistence type="predicted"/>
<feature type="region of interest" description="Disordered" evidence="1">
    <location>
        <begin position="50"/>
        <end position="92"/>
    </location>
</feature>
<name>A0AAD7XN35_9STRA</name>
<organism evidence="2 3">
    <name type="scientific">Chrysophaeum taylorii</name>
    <dbReference type="NCBI Taxonomy" id="2483200"/>
    <lineage>
        <taxon>Eukaryota</taxon>
        <taxon>Sar</taxon>
        <taxon>Stramenopiles</taxon>
        <taxon>Ochrophyta</taxon>
        <taxon>Pelagophyceae</taxon>
        <taxon>Pelagomonadales</taxon>
        <taxon>Pelagomonadaceae</taxon>
        <taxon>Chrysophaeum</taxon>
    </lineage>
</organism>
<dbReference type="AlphaFoldDB" id="A0AAD7XN35"/>
<sequence length="92" mass="9989">MRTMLQDAGFDQVKIDIKPQSNEIISAWMPGSKAEEYVASAYVTAVKPLSSLDNPSSAPADDVFRRPSSHLSNVEDVALDDKKKGKPQKPGS</sequence>
<gene>
    <name evidence="2" type="ORF">CTAYLR_002245</name>
</gene>
<dbReference type="EMBL" id="JAQMWT010000029">
    <property type="protein sequence ID" value="KAJ8613349.1"/>
    <property type="molecule type" value="Genomic_DNA"/>
</dbReference>
<dbReference type="Proteomes" id="UP001230188">
    <property type="component" value="Unassembled WGS sequence"/>
</dbReference>